<dbReference type="EMBL" id="JH159151">
    <property type="protein sequence ID" value="EGZ27481.1"/>
    <property type="molecule type" value="Genomic_DNA"/>
</dbReference>
<dbReference type="AlphaFoldDB" id="G4YI98"/>
<evidence type="ECO:0000313" key="1">
    <source>
        <dbReference type="EMBL" id="EGZ27481.1"/>
    </source>
</evidence>
<feature type="non-terminal residue" evidence="1">
    <location>
        <position position="92"/>
    </location>
</feature>
<evidence type="ECO:0000313" key="2">
    <source>
        <dbReference type="Proteomes" id="UP000002640"/>
    </source>
</evidence>
<reference evidence="1 2" key="1">
    <citation type="journal article" date="2006" name="Science">
        <title>Phytophthora genome sequences uncover evolutionary origins and mechanisms of pathogenesis.</title>
        <authorList>
            <person name="Tyler B.M."/>
            <person name="Tripathy S."/>
            <person name="Zhang X."/>
            <person name="Dehal P."/>
            <person name="Jiang R.H."/>
            <person name="Aerts A."/>
            <person name="Arredondo F.D."/>
            <person name="Baxter L."/>
            <person name="Bensasson D."/>
            <person name="Beynon J.L."/>
            <person name="Chapman J."/>
            <person name="Damasceno C.M."/>
            <person name="Dorrance A.E."/>
            <person name="Dou D."/>
            <person name="Dickerman A.W."/>
            <person name="Dubchak I.L."/>
            <person name="Garbelotto M."/>
            <person name="Gijzen M."/>
            <person name="Gordon S.G."/>
            <person name="Govers F."/>
            <person name="Grunwald N.J."/>
            <person name="Huang W."/>
            <person name="Ivors K.L."/>
            <person name="Jones R.W."/>
            <person name="Kamoun S."/>
            <person name="Krampis K."/>
            <person name="Lamour K.H."/>
            <person name="Lee M.K."/>
            <person name="McDonald W.H."/>
            <person name="Medina M."/>
            <person name="Meijer H.J."/>
            <person name="Nordberg E.K."/>
            <person name="Maclean D.J."/>
            <person name="Ospina-Giraldo M.D."/>
            <person name="Morris P.F."/>
            <person name="Phuntumart V."/>
            <person name="Putnam N.H."/>
            <person name="Rash S."/>
            <person name="Rose J.K."/>
            <person name="Sakihama Y."/>
            <person name="Salamov A.A."/>
            <person name="Savidor A."/>
            <person name="Scheuring C.F."/>
            <person name="Smith B.M."/>
            <person name="Sobral B.W."/>
            <person name="Terry A."/>
            <person name="Torto-Alalibo T.A."/>
            <person name="Win J."/>
            <person name="Xu Z."/>
            <person name="Zhang H."/>
            <person name="Grigoriev I.V."/>
            <person name="Rokhsar D.S."/>
            <person name="Boore J.L."/>
        </authorList>
    </citation>
    <scope>NUCLEOTIDE SEQUENCE [LARGE SCALE GENOMIC DNA]</scope>
    <source>
        <strain evidence="1 2">P6497</strain>
    </source>
</reference>
<dbReference type="KEGG" id="psoj:PHYSODRAFT_411633"/>
<accession>G4YI98</accession>
<protein>
    <submittedName>
        <fullName evidence="1">Uncharacterized protein</fullName>
    </submittedName>
</protein>
<dbReference type="OMA" id="HAKCKVW"/>
<keyword evidence="2" id="KW-1185">Reference proteome</keyword>
<dbReference type="GeneID" id="20651707"/>
<proteinExistence type="predicted"/>
<organism evidence="1 2">
    <name type="scientific">Phytophthora sojae (strain P6497)</name>
    <name type="common">Soybean stem and root rot agent</name>
    <name type="synonym">Phytophthora megasperma f. sp. glycines</name>
    <dbReference type="NCBI Taxonomy" id="1094619"/>
    <lineage>
        <taxon>Eukaryota</taxon>
        <taxon>Sar</taxon>
        <taxon>Stramenopiles</taxon>
        <taxon>Oomycota</taxon>
        <taxon>Peronosporomycetes</taxon>
        <taxon>Peronosporales</taxon>
        <taxon>Peronosporaceae</taxon>
        <taxon>Phytophthora</taxon>
    </lineage>
</organism>
<dbReference type="Proteomes" id="UP000002640">
    <property type="component" value="Unassembled WGS sequence"/>
</dbReference>
<dbReference type="RefSeq" id="XP_009514756.1">
    <property type="nucleotide sequence ID" value="XM_009516461.1"/>
</dbReference>
<gene>
    <name evidence="1" type="ORF">PHYSODRAFT_411633</name>
</gene>
<sequence length="92" mass="10656">ALSRVVNARTEEDFNSGLHELYLLAPVDAAHVSDAWLDIWKYRIVRCWTDRAMHFGMHASSRVEGYHAAMTEWLGTSTGDVLTVHSRMEHWW</sequence>
<name>G4YI98_PHYSP</name>
<feature type="non-terminal residue" evidence="1">
    <location>
        <position position="1"/>
    </location>
</feature>
<dbReference type="InParanoid" id="G4YI98"/>